<dbReference type="PANTHER" id="PTHR24228:SF71">
    <property type="entry name" value="PROTEIN TRAPPED IN ENDODERM-1"/>
    <property type="match status" value="1"/>
</dbReference>
<proteinExistence type="inferred from homology"/>
<feature type="transmembrane region" description="Helical" evidence="12">
    <location>
        <begin position="224"/>
        <end position="246"/>
    </location>
</feature>
<dbReference type="PROSITE" id="PS00237">
    <property type="entry name" value="G_PROTEIN_RECEP_F1_1"/>
    <property type="match status" value="1"/>
</dbReference>
<name>A0A8T0EGP2_ARGBR</name>
<feature type="transmembrane region" description="Helical" evidence="12">
    <location>
        <begin position="134"/>
        <end position="155"/>
    </location>
</feature>
<organism evidence="14 15">
    <name type="scientific">Argiope bruennichi</name>
    <name type="common">Wasp spider</name>
    <name type="synonym">Aranea bruennichi</name>
    <dbReference type="NCBI Taxonomy" id="94029"/>
    <lineage>
        <taxon>Eukaryota</taxon>
        <taxon>Metazoa</taxon>
        <taxon>Ecdysozoa</taxon>
        <taxon>Arthropoda</taxon>
        <taxon>Chelicerata</taxon>
        <taxon>Arachnida</taxon>
        <taxon>Araneae</taxon>
        <taxon>Araneomorphae</taxon>
        <taxon>Entelegynae</taxon>
        <taxon>Araneoidea</taxon>
        <taxon>Araneidae</taxon>
        <taxon>Argiope</taxon>
    </lineage>
</organism>
<evidence type="ECO:0000313" key="15">
    <source>
        <dbReference type="Proteomes" id="UP000807504"/>
    </source>
</evidence>
<reference evidence="14" key="1">
    <citation type="journal article" date="2020" name="bioRxiv">
        <title>Chromosome-level reference genome of the European wasp spider Argiope bruennichi: a resource for studies on range expansion and evolutionary adaptation.</title>
        <authorList>
            <person name="Sheffer M.M."/>
            <person name="Hoppe A."/>
            <person name="Krehenwinkel H."/>
            <person name="Uhl G."/>
            <person name="Kuss A.W."/>
            <person name="Jensen L."/>
            <person name="Jensen C."/>
            <person name="Gillespie R.G."/>
            <person name="Hoff K.J."/>
            <person name="Prost S."/>
        </authorList>
    </citation>
    <scope>NUCLEOTIDE SEQUENCE</scope>
</reference>
<evidence type="ECO:0000256" key="6">
    <source>
        <dbReference type="ARBA" id="ARBA00023040"/>
    </source>
</evidence>
<dbReference type="InterPro" id="IPR017452">
    <property type="entry name" value="GPCR_Rhodpsn_7TM"/>
</dbReference>
<evidence type="ECO:0000256" key="9">
    <source>
        <dbReference type="ARBA" id="ARBA00023224"/>
    </source>
</evidence>
<dbReference type="Pfam" id="PF00001">
    <property type="entry name" value="7tm_1"/>
    <property type="match status" value="1"/>
</dbReference>
<keyword evidence="5 12" id="KW-1133">Transmembrane helix</keyword>
<keyword evidence="4 10" id="KW-0812">Transmembrane</keyword>
<keyword evidence="15" id="KW-1185">Reference proteome</keyword>
<evidence type="ECO:0000256" key="4">
    <source>
        <dbReference type="ARBA" id="ARBA00022692"/>
    </source>
</evidence>
<dbReference type="AlphaFoldDB" id="A0A8T0EGP2"/>
<evidence type="ECO:0000259" key="13">
    <source>
        <dbReference type="PROSITE" id="PS50262"/>
    </source>
</evidence>
<reference evidence="14" key="2">
    <citation type="submission" date="2020-06" db="EMBL/GenBank/DDBJ databases">
        <authorList>
            <person name="Sheffer M."/>
        </authorList>
    </citation>
    <scope>NUCLEOTIDE SEQUENCE</scope>
</reference>
<dbReference type="GO" id="GO:0004930">
    <property type="term" value="F:G protein-coupled receptor activity"/>
    <property type="evidence" value="ECO:0007669"/>
    <property type="project" value="UniProtKB-KW"/>
</dbReference>
<evidence type="ECO:0000256" key="2">
    <source>
        <dbReference type="ARBA" id="ARBA00010663"/>
    </source>
</evidence>
<gene>
    <name evidence="14" type="ORF">HNY73_019405</name>
</gene>
<evidence type="ECO:0000256" key="8">
    <source>
        <dbReference type="ARBA" id="ARBA00023170"/>
    </source>
</evidence>
<comment type="caution">
    <text evidence="14">The sequence shown here is derived from an EMBL/GenBank/DDBJ whole genome shotgun (WGS) entry which is preliminary data.</text>
</comment>
<feature type="domain" description="G-protein coupled receptors family 1 profile" evidence="13">
    <location>
        <begin position="76"/>
        <end position="340"/>
    </location>
</feature>
<dbReference type="FunFam" id="1.20.1070.10:FF:000312">
    <property type="entry name" value="protein trapped in endoderm-1"/>
    <property type="match status" value="1"/>
</dbReference>
<feature type="transmembrane region" description="Helical" evidence="12">
    <location>
        <begin position="60"/>
        <end position="84"/>
    </location>
</feature>
<feature type="transmembrane region" description="Helical" evidence="12">
    <location>
        <begin position="175"/>
        <end position="199"/>
    </location>
</feature>
<evidence type="ECO:0000256" key="11">
    <source>
        <dbReference type="SAM" id="MobiDB-lite"/>
    </source>
</evidence>
<dbReference type="PANTHER" id="PTHR24228">
    <property type="entry name" value="B2 BRADYKININ RECEPTOR/ANGIOTENSIN II RECEPTOR"/>
    <property type="match status" value="1"/>
</dbReference>
<dbReference type="GO" id="GO:0005886">
    <property type="term" value="C:plasma membrane"/>
    <property type="evidence" value="ECO:0007669"/>
    <property type="project" value="UniProtKB-SubCell"/>
</dbReference>
<evidence type="ECO:0000256" key="1">
    <source>
        <dbReference type="ARBA" id="ARBA00004651"/>
    </source>
</evidence>
<dbReference type="Gene3D" id="1.20.1070.10">
    <property type="entry name" value="Rhodopsin 7-helix transmembrane proteins"/>
    <property type="match status" value="1"/>
</dbReference>
<dbReference type="PRINTS" id="PR00237">
    <property type="entry name" value="GPCRRHODOPSN"/>
</dbReference>
<keyword evidence="8 10" id="KW-0675">Receptor</keyword>
<dbReference type="SUPFAM" id="SSF81321">
    <property type="entry name" value="Family A G protein-coupled receptor-like"/>
    <property type="match status" value="1"/>
</dbReference>
<keyword evidence="7 12" id="KW-0472">Membrane</keyword>
<feature type="region of interest" description="Disordered" evidence="11">
    <location>
        <begin position="395"/>
        <end position="415"/>
    </location>
</feature>
<dbReference type="EMBL" id="JABXBU010002228">
    <property type="protein sequence ID" value="KAF8772059.1"/>
    <property type="molecule type" value="Genomic_DNA"/>
</dbReference>
<evidence type="ECO:0000256" key="5">
    <source>
        <dbReference type="ARBA" id="ARBA00022989"/>
    </source>
</evidence>
<feature type="transmembrane region" description="Helical" evidence="12">
    <location>
        <begin position="96"/>
        <end position="114"/>
    </location>
</feature>
<dbReference type="PROSITE" id="PS50262">
    <property type="entry name" value="G_PROTEIN_RECEP_F1_2"/>
    <property type="match status" value="1"/>
</dbReference>
<keyword evidence="9 10" id="KW-0807">Transducer</keyword>
<sequence>MSGESIHLMVAARVSIICEDGRSPLSVDSQPVRRIRQRPVIRQLHPFVVLSCQLPPGDDLFATVCCIFFIIFGVFGNLVTILALSRCRKLRNATTAFVISLCTADLLFCTINLPPTASRYIHHNWVLGDTLCKLFPFFFYGNVAASLMSMTAITINRYILINHYKYYDKIYQRKYIALMIAFCWIFSFSMLTPTLAGAWGEFGYHGPSFSCTILRKAGRSPKKFLFVLGFLLPCLIIVISYSCIFYRVHKSRKNVEAHSPSPAKTPGGVSSPAPLMRQLSQRQDEIRLTRMMLIIFCSFLLCFLPLMIVNVLEEKIRLPTVHVMASVLAWMSSCINPIIYAAMNRQYRQAYVRLFCGNKRRIGATNSSSSTARSGSSHSKTLMSEVFVFNPTTNGTNGNCVQNNEKNKKSEENKI</sequence>
<comment type="subcellular location">
    <subcellularLocation>
        <location evidence="1">Cell membrane</location>
        <topology evidence="1">Multi-pass membrane protein</topology>
    </subcellularLocation>
</comment>
<protein>
    <submittedName>
        <fullName evidence="14">Protein trapped in endoderm-1 like protein</fullName>
    </submittedName>
</protein>
<feature type="transmembrane region" description="Helical" evidence="12">
    <location>
        <begin position="291"/>
        <end position="309"/>
    </location>
</feature>
<evidence type="ECO:0000256" key="12">
    <source>
        <dbReference type="SAM" id="Phobius"/>
    </source>
</evidence>
<evidence type="ECO:0000313" key="14">
    <source>
        <dbReference type="EMBL" id="KAF8772059.1"/>
    </source>
</evidence>
<dbReference type="CDD" id="cd15210">
    <property type="entry name" value="7tmA_GPR84-like"/>
    <property type="match status" value="1"/>
</dbReference>
<dbReference type="SMART" id="SM01381">
    <property type="entry name" value="7TM_GPCR_Srsx"/>
    <property type="match status" value="1"/>
</dbReference>
<accession>A0A8T0EGP2</accession>
<keyword evidence="6 10" id="KW-0297">G-protein coupled receptor</keyword>
<dbReference type="Proteomes" id="UP000807504">
    <property type="component" value="Unassembled WGS sequence"/>
</dbReference>
<feature type="compositionally biased region" description="Basic and acidic residues" evidence="11">
    <location>
        <begin position="405"/>
        <end position="415"/>
    </location>
</feature>
<evidence type="ECO:0000256" key="7">
    <source>
        <dbReference type="ARBA" id="ARBA00023136"/>
    </source>
</evidence>
<evidence type="ECO:0000256" key="10">
    <source>
        <dbReference type="RuleBase" id="RU000688"/>
    </source>
</evidence>
<feature type="transmembrane region" description="Helical" evidence="12">
    <location>
        <begin position="321"/>
        <end position="343"/>
    </location>
</feature>
<dbReference type="InterPro" id="IPR000276">
    <property type="entry name" value="GPCR_Rhodpsn"/>
</dbReference>
<keyword evidence="3" id="KW-1003">Cell membrane</keyword>
<comment type="similarity">
    <text evidence="2 10">Belongs to the G-protein coupled receptor 1 family.</text>
</comment>
<evidence type="ECO:0000256" key="3">
    <source>
        <dbReference type="ARBA" id="ARBA00022475"/>
    </source>
</evidence>